<dbReference type="Pfam" id="PF11816">
    <property type="entry name" value="DUF3337"/>
    <property type="match status" value="1"/>
</dbReference>
<dbReference type="OrthoDB" id="2421129at2759"/>
<organism evidence="3 4">
    <name type="scientific">Carlito syrichta</name>
    <name type="common">Philippine tarsier</name>
    <name type="synonym">Tarsius syrichta</name>
    <dbReference type="NCBI Taxonomy" id="1868482"/>
    <lineage>
        <taxon>Eukaryota</taxon>
        <taxon>Metazoa</taxon>
        <taxon>Chordata</taxon>
        <taxon>Craniata</taxon>
        <taxon>Vertebrata</taxon>
        <taxon>Euteleostomi</taxon>
        <taxon>Mammalia</taxon>
        <taxon>Eutheria</taxon>
        <taxon>Euarchontoglires</taxon>
        <taxon>Primates</taxon>
        <taxon>Haplorrhini</taxon>
        <taxon>Tarsiiformes</taxon>
        <taxon>Tarsiidae</taxon>
        <taxon>Carlito</taxon>
    </lineage>
</organism>
<keyword evidence="3" id="KW-1185">Reference proteome</keyword>
<dbReference type="Proteomes" id="UP000189704">
    <property type="component" value="Unplaced"/>
</dbReference>
<dbReference type="InterPro" id="IPR051246">
    <property type="entry name" value="WDR48"/>
</dbReference>
<keyword evidence="2" id="KW-0677">Repeat</keyword>
<evidence type="ECO:0000313" key="3">
    <source>
        <dbReference type="Proteomes" id="UP000189704"/>
    </source>
</evidence>
<dbReference type="PANTHER" id="PTHR19862:SF14">
    <property type="entry name" value="WD REPEAT-CONTAINING PROTEIN 48"/>
    <property type="match status" value="1"/>
</dbReference>
<name>A0A1U7SYL7_CARSF</name>
<evidence type="ECO:0000256" key="2">
    <source>
        <dbReference type="ARBA" id="ARBA00022737"/>
    </source>
</evidence>
<protein>
    <submittedName>
        <fullName evidence="4">WD repeat-containing protein 48-like</fullName>
    </submittedName>
</protein>
<gene>
    <name evidence="4" type="primary">LOC103254293</name>
</gene>
<evidence type="ECO:0000313" key="4">
    <source>
        <dbReference type="RefSeq" id="XP_008050615.1"/>
    </source>
</evidence>
<dbReference type="InterPro" id="IPR021772">
    <property type="entry name" value="WDR48/Bun107"/>
</dbReference>
<accession>A0A1U7SYL7</accession>
<proteinExistence type="predicted"/>
<dbReference type="GeneID" id="103254293"/>
<evidence type="ECO:0000256" key="1">
    <source>
        <dbReference type="ARBA" id="ARBA00022574"/>
    </source>
</evidence>
<dbReference type="KEGG" id="csyr:103254293"/>
<dbReference type="PANTHER" id="PTHR19862">
    <property type="entry name" value="WD REPEAT-CONTAINING PROTEIN 48"/>
    <property type="match status" value="1"/>
</dbReference>
<dbReference type="GO" id="GO:0000724">
    <property type="term" value="P:double-strand break repair via homologous recombination"/>
    <property type="evidence" value="ECO:0007669"/>
    <property type="project" value="TreeGrafter"/>
</dbReference>
<reference evidence="4" key="1">
    <citation type="submission" date="2025-08" db="UniProtKB">
        <authorList>
            <consortium name="RefSeq"/>
        </authorList>
    </citation>
    <scope>IDENTIFICATION</scope>
</reference>
<sequence>MPSEAQINSKDYGIKNSGIVITPWIQAVNGEINGEQENRVQKGNGYFQVPPHTPVIFGEAGGRTLFRLLCRDSGGETESMLLNETVPQWVIDITVDKNMPKFNKIPFYLQPHASSGAKTLKK</sequence>
<dbReference type="RefSeq" id="XP_008050615.1">
    <property type="nucleotide sequence ID" value="XM_008052424.1"/>
</dbReference>
<keyword evidence="1" id="KW-0853">WD repeat</keyword>
<dbReference type="AlphaFoldDB" id="A0A1U7SYL7"/>
<dbReference type="GO" id="GO:0043130">
    <property type="term" value="F:ubiquitin binding"/>
    <property type="evidence" value="ECO:0007669"/>
    <property type="project" value="TreeGrafter"/>
</dbReference>